<proteinExistence type="predicted"/>
<gene>
    <name evidence="2" type="ORF">MM415A00550_0010</name>
    <name evidence="1" type="ORF">MM415B00794_0022</name>
</gene>
<dbReference type="EMBL" id="MT141469">
    <property type="protein sequence ID" value="QJA62366.1"/>
    <property type="molecule type" value="Genomic_DNA"/>
</dbReference>
<dbReference type="AlphaFoldDB" id="A0A6M3KIX2"/>
<dbReference type="EMBL" id="MT142457">
    <property type="protein sequence ID" value="QJA81378.1"/>
    <property type="molecule type" value="Genomic_DNA"/>
</dbReference>
<accession>A0A6M3KIX2</accession>
<evidence type="ECO:0000313" key="2">
    <source>
        <dbReference type="EMBL" id="QJA81378.1"/>
    </source>
</evidence>
<protein>
    <submittedName>
        <fullName evidence="2">Uncharacterized protein</fullName>
    </submittedName>
</protein>
<organism evidence="2">
    <name type="scientific">viral metagenome</name>
    <dbReference type="NCBI Taxonomy" id="1070528"/>
    <lineage>
        <taxon>unclassified sequences</taxon>
        <taxon>metagenomes</taxon>
        <taxon>organismal metagenomes</taxon>
    </lineage>
</organism>
<evidence type="ECO:0000313" key="1">
    <source>
        <dbReference type="EMBL" id="QJA62366.1"/>
    </source>
</evidence>
<reference evidence="2" key="1">
    <citation type="submission" date="2020-03" db="EMBL/GenBank/DDBJ databases">
        <title>The deep terrestrial virosphere.</title>
        <authorList>
            <person name="Holmfeldt K."/>
            <person name="Nilsson E."/>
            <person name="Simone D."/>
            <person name="Lopez-Fernandez M."/>
            <person name="Wu X."/>
            <person name="de Brujin I."/>
            <person name="Lundin D."/>
            <person name="Andersson A."/>
            <person name="Bertilsson S."/>
            <person name="Dopson M."/>
        </authorList>
    </citation>
    <scope>NUCLEOTIDE SEQUENCE</scope>
    <source>
        <strain evidence="2">MM415A00550</strain>
        <strain evidence="1">MM415B00794</strain>
    </source>
</reference>
<name>A0A6M3KIX2_9ZZZZ</name>
<sequence length="178" mass="20275">MNKEVREQAIQDIAHELRPKLFDSNARYRYATGESYTHAVDNAMSTAEQVHRVITKLGYRLIKPESLADKPAIVCLCGSTRFVDTFNEWRKRLTLDGKIVLSIEIVTTQTKETDPQYSNHEVKAMLDELHLRKIDLADEVMILNVGGYIGESTRKELEYALSLGKPIKYLESSTQRGS</sequence>